<dbReference type="OrthoDB" id="1443747at2"/>
<feature type="transmembrane region" description="Helical" evidence="1">
    <location>
        <begin position="44"/>
        <end position="68"/>
    </location>
</feature>
<dbReference type="Proteomes" id="UP000186953">
    <property type="component" value="Unassembled WGS sequence"/>
</dbReference>
<keyword evidence="1" id="KW-1133">Transmembrane helix</keyword>
<feature type="transmembrane region" description="Helical" evidence="1">
    <location>
        <begin position="80"/>
        <end position="103"/>
    </location>
</feature>
<dbReference type="RefSeq" id="WP_076547612.1">
    <property type="nucleotide sequence ID" value="NZ_FTMA01000001.1"/>
</dbReference>
<feature type="transmembrane region" description="Helical" evidence="1">
    <location>
        <begin position="151"/>
        <end position="171"/>
    </location>
</feature>
<dbReference type="InterPro" id="IPR025250">
    <property type="entry name" value="DUF4199"/>
</dbReference>
<proteinExistence type="predicted"/>
<sequence length="176" mass="19743">MSKQTVYSVTSGFLIALAGTLLMLTLLSLHLVGPESVKNDKLMIGGTILFISLYVFLLFGIYSSMVYAKKIAQKLTFKKAFITGLIVSFATAFFSVLFTLLFYEIIYPNYNADMTVILTEKLSNQNLREAEMIEKINEQTKYYSTAMQAQFSFVGNLITGIAFSLLLSLFLKSKKN</sequence>
<evidence type="ECO:0000256" key="1">
    <source>
        <dbReference type="SAM" id="Phobius"/>
    </source>
</evidence>
<protein>
    <recommendedName>
        <fullName evidence="4">DUF4199 domain-containing protein</fullName>
    </recommendedName>
</protein>
<keyword evidence="1" id="KW-0812">Transmembrane</keyword>
<evidence type="ECO:0000313" key="2">
    <source>
        <dbReference type="EMBL" id="SIQ32756.1"/>
    </source>
</evidence>
<dbReference type="Pfam" id="PF13858">
    <property type="entry name" value="DUF4199"/>
    <property type="match status" value="1"/>
</dbReference>
<reference evidence="3" key="1">
    <citation type="submission" date="2017-01" db="EMBL/GenBank/DDBJ databases">
        <authorList>
            <person name="Varghese N."/>
            <person name="Submissions S."/>
        </authorList>
    </citation>
    <scope>NUCLEOTIDE SEQUENCE [LARGE SCALE GENOMIC DNA]</scope>
    <source>
        <strain evidence="3">DSM 15366</strain>
    </source>
</reference>
<evidence type="ECO:0008006" key="4">
    <source>
        <dbReference type="Google" id="ProtNLM"/>
    </source>
</evidence>
<name>A0A1N6RVK3_9FLAO</name>
<keyword evidence="3" id="KW-1185">Reference proteome</keyword>
<feature type="transmembrane region" description="Helical" evidence="1">
    <location>
        <begin position="12"/>
        <end position="32"/>
    </location>
</feature>
<evidence type="ECO:0000313" key="3">
    <source>
        <dbReference type="Proteomes" id="UP000186953"/>
    </source>
</evidence>
<dbReference type="STRING" id="228959.SAMN05421797_1011412"/>
<dbReference type="AlphaFoldDB" id="A0A1N6RVK3"/>
<dbReference type="EMBL" id="FTMA01000001">
    <property type="protein sequence ID" value="SIQ32756.1"/>
    <property type="molecule type" value="Genomic_DNA"/>
</dbReference>
<keyword evidence="1" id="KW-0472">Membrane</keyword>
<gene>
    <name evidence="2" type="ORF">SAMN05421797_1011412</name>
</gene>
<organism evidence="2 3">
    <name type="scientific">Maribacter ulvicola</name>
    <dbReference type="NCBI Taxonomy" id="228959"/>
    <lineage>
        <taxon>Bacteria</taxon>
        <taxon>Pseudomonadati</taxon>
        <taxon>Bacteroidota</taxon>
        <taxon>Flavobacteriia</taxon>
        <taxon>Flavobacteriales</taxon>
        <taxon>Flavobacteriaceae</taxon>
        <taxon>Maribacter</taxon>
    </lineage>
</organism>
<accession>A0A1N6RVK3</accession>